<name>A0A9K3GLS6_9EUKA</name>
<proteinExistence type="predicted"/>
<dbReference type="AlphaFoldDB" id="A0A9K3GLS6"/>
<dbReference type="PANTHER" id="PTHR46691:SF3">
    <property type="entry name" value="HIGH MOBILITY GROUP B PROTEIN 15"/>
    <property type="match status" value="1"/>
</dbReference>
<dbReference type="Pfam" id="PF01388">
    <property type="entry name" value="ARID"/>
    <property type="match status" value="1"/>
</dbReference>
<dbReference type="InterPro" id="IPR001606">
    <property type="entry name" value="ARID_dom"/>
</dbReference>
<dbReference type="InterPro" id="IPR036431">
    <property type="entry name" value="ARID_dom_sf"/>
</dbReference>
<dbReference type="PANTHER" id="PTHR46691">
    <property type="entry name" value="HIGH MOBILITY GROUP B PROTEIN 9"/>
    <property type="match status" value="1"/>
</dbReference>
<comment type="caution">
    <text evidence="3">The sequence shown here is derived from an EMBL/GenBank/DDBJ whole genome shotgun (WGS) entry which is preliminary data.</text>
</comment>
<organism evidence="3 4">
    <name type="scientific">Kipferlia bialata</name>
    <dbReference type="NCBI Taxonomy" id="797122"/>
    <lineage>
        <taxon>Eukaryota</taxon>
        <taxon>Metamonada</taxon>
        <taxon>Carpediemonas-like organisms</taxon>
        <taxon>Kipferlia</taxon>
    </lineage>
</organism>
<protein>
    <recommendedName>
        <fullName evidence="2">ARID domain-containing protein</fullName>
    </recommendedName>
</protein>
<dbReference type="SUPFAM" id="SSF46774">
    <property type="entry name" value="ARID-like"/>
    <property type="match status" value="1"/>
</dbReference>
<evidence type="ECO:0000313" key="3">
    <source>
        <dbReference type="EMBL" id="GIQ86895.1"/>
    </source>
</evidence>
<dbReference type="SMART" id="SM00501">
    <property type="entry name" value="BRIGHT"/>
    <property type="match status" value="1"/>
</dbReference>
<evidence type="ECO:0000259" key="2">
    <source>
        <dbReference type="PROSITE" id="PS51011"/>
    </source>
</evidence>
<reference evidence="3 4" key="1">
    <citation type="journal article" date="2018" name="PLoS ONE">
        <title>The draft genome of Kipferlia bialata reveals reductive genome evolution in fornicate parasites.</title>
        <authorList>
            <person name="Tanifuji G."/>
            <person name="Takabayashi S."/>
            <person name="Kume K."/>
            <person name="Takagi M."/>
            <person name="Nakayama T."/>
            <person name="Kamikawa R."/>
            <person name="Inagaki Y."/>
            <person name="Hashimoto T."/>
        </authorList>
    </citation>
    <scope>NUCLEOTIDE SEQUENCE [LARGE SCALE GENOMIC DNA]</scope>
    <source>
        <strain evidence="3">NY0173</strain>
    </source>
</reference>
<feature type="compositionally biased region" description="Polar residues" evidence="1">
    <location>
        <begin position="12"/>
        <end position="23"/>
    </location>
</feature>
<sequence>MAPILAGPIPSVDSTSGLVQPNPTDKDWEAPRAAFMKRLFTLHEDRGSPIRRVPVIGHKEMDVYALFYYVEMNGGFQQVVKNKRFKRIGRQLKLPSTVTNAGYILKGKYEQLVLPFVQVLRAQFFPSAYTTSRTSVTGPAPTDPKAKRRVSDPQTGSDKEAEAERHVVCQSCGQLLPCSRYHSHLGECCPTLYGLLYPDGSGTGAAPSVKPAPAQELTRYTYPNQLQHLSLSHMPRGVTKQAVQGIFAVFPHLQSLVMGPCSTLCQSMCCDGQLCQVYNVPPTLQKLVLKGVPRCMDALSVVSLWPTVADIQLHYEDEG</sequence>
<dbReference type="SMART" id="SM01014">
    <property type="entry name" value="ARID"/>
    <property type="match status" value="1"/>
</dbReference>
<keyword evidence="4" id="KW-1185">Reference proteome</keyword>
<feature type="domain" description="ARID" evidence="2">
    <location>
        <begin position="29"/>
        <end position="121"/>
    </location>
</feature>
<dbReference type="PROSITE" id="PS51011">
    <property type="entry name" value="ARID"/>
    <property type="match status" value="1"/>
</dbReference>
<dbReference type="Proteomes" id="UP000265618">
    <property type="component" value="Unassembled WGS sequence"/>
</dbReference>
<dbReference type="OrthoDB" id="338531at2759"/>
<evidence type="ECO:0000256" key="1">
    <source>
        <dbReference type="SAM" id="MobiDB-lite"/>
    </source>
</evidence>
<evidence type="ECO:0000313" key="4">
    <source>
        <dbReference type="Proteomes" id="UP000265618"/>
    </source>
</evidence>
<dbReference type="EMBL" id="BDIP01002832">
    <property type="protein sequence ID" value="GIQ86895.1"/>
    <property type="molecule type" value="Genomic_DNA"/>
</dbReference>
<dbReference type="Gene3D" id="1.10.150.60">
    <property type="entry name" value="ARID DNA-binding domain"/>
    <property type="match status" value="1"/>
</dbReference>
<accession>A0A9K3GLS6</accession>
<dbReference type="GO" id="GO:0003677">
    <property type="term" value="F:DNA binding"/>
    <property type="evidence" value="ECO:0007669"/>
    <property type="project" value="InterPro"/>
</dbReference>
<gene>
    <name evidence="3" type="ORF">KIPB_008828</name>
</gene>
<feature type="region of interest" description="Disordered" evidence="1">
    <location>
        <begin position="1"/>
        <end position="26"/>
    </location>
</feature>
<dbReference type="CDD" id="cd16100">
    <property type="entry name" value="ARID"/>
    <property type="match status" value="1"/>
</dbReference>
<feature type="region of interest" description="Disordered" evidence="1">
    <location>
        <begin position="131"/>
        <end position="160"/>
    </location>
</feature>